<dbReference type="EMBL" id="CAFABA010000101">
    <property type="protein sequence ID" value="CAB4834670.1"/>
    <property type="molecule type" value="Genomic_DNA"/>
</dbReference>
<protein>
    <submittedName>
        <fullName evidence="2">Unannotated protein</fullName>
    </submittedName>
</protein>
<dbReference type="AlphaFoldDB" id="A0A6J7AQ81"/>
<dbReference type="EMBL" id="CAFBMH010000248">
    <property type="protein sequence ID" value="CAB4942420.1"/>
    <property type="molecule type" value="Genomic_DNA"/>
</dbReference>
<gene>
    <name evidence="1" type="ORF">UFOPK2754_02578</name>
    <name evidence="2" type="ORF">UFOPK3139_02156</name>
    <name evidence="3" type="ORF">UFOPK3543_03322</name>
    <name evidence="4" type="ORF">UFOPK3967_03261</name>
</gene>
<name>A0A6J7AQ81_9ZZZZ</name>
<evidence type="ECO:0000313" key="3">
    <source>
        <dbReference type="EMBL" id="CAB4942420.1"/>
    </source>
</evidence>
<organism evidence="2">
    <name type="scientific">freshwater metagenome</name>
    <dbReference type="NCBI Taxonomy" id="449393"/>
    <lineage>
        <taxon>unclassified sequences</taxon>
        <taxon>metagenomes</taxon>
        <taxon>ecological metagenomes</taxon>
    </lineage>
</organism>
<evidence type="ECO:0000313" key="4">
    <source>
        <dbReference type="EMBL" id="CAB5028733.1"/>
    </source>
</evidence>
<accession>A0A6J7AQ81</accession>
<dbReference type="EMBL" id="CAEZYR010000122">
    <property type="protein sequence ID" value="CAB4763636.1"/>
    <property type="molecule type" value="Genomic_DNA"/>
</dbReference>
<dbReference type="EMBL" id="CAFBOS010000356">
    <property type="protein sequence ID" value="CAB5028733.1"/>
    <property type="molecule type" value="Genomic_DNA"/>
</dbReference>
<reference evidence="2" key="1">
    <citation type="submission" date="2020-05" db="EMBL/GenBank/DDBJ databases">
        <authorList>
            <person name="Chiriac C."/>
            <person name="Salcher M."/>
            <person name="Ghai R."/>
            <person name="Kavagutti S V."/>
        </authorList>
    </citation>
    <scope>NUCLEOTIDE SEQUENCE</scope>
</reference>
<sequence>MPREAGRYFVADAQHAVGAANGANGLAFASLNHTLCPTATLDTIIGQIRRATALLFDNAGSLASQSLLARSGRVRW</sequence>
<proteinExistence type="predicted"/>
<evidence type="ECO:0000313" key="2">
    <source>
        <dbReference type="EMBL" id="CAB4834670.1"/>
    </source>
</evidence>
<evidence type="ECO:0000313" key="1">
    <source>
        <dbReference type="EMBL" id="CAB4763636.1"/>
    </source>
</evidence>